<sequence>MVFLVQAFSAQLIGVLTAQPLYVIGCSFVTFPCIGFLIFLHRPKLIEVRLLTSDENGIFAHPIPEGGSIQTPIPTKMNRFLVRDDSVIDTPPSFWIWIIFVICLCISFVIAIIEIIGGELGLILSLIMALPMTLILFSIPVYAWWSSSNSWIGLPTRLRDAESWLIAGMAAGVPAILINSWLTPALVPSSWSSVTEEFIIYTLSAPIGEEIFKFLAVLCFISSIKGPKTGFQVGFTVGLGFAIAENFQYLLLSYGGGGFTGLFVTSLIRGIGSIPGHAVWTSFSGAALGWWISNPDNKAKVIFMIQSLSSKSMNMIESIGIDVDMDGDTSGFDGPEYTMLTALEDAKKTSDDINWTVSGDKSQQILTSLIGNSNPEWWKLSEQNHTTESSVMMIQTSNKITNNEPRLKIIPPKSIIAGLLIAIFGHSIWNGSGIILFEVGTIIGLSEDINLVLSLLWIIFLVVVVLFVSFLLMRGISTISDISN</sequence>
<keyword evidence="1" id="KW-0472">Membrane</keyword>
<keyword evidence="1" id="KW-0812">Transmembrane</keyword>
<dbReference type="GO" id="GO:0008233">
    <property type="term" value="F:peptidase activity"/>
    <property type="evidence" value="ECO:0007669"/>
    <property type="project" value="InterPro"/>
</dbReference>
<dbReference type="PANTHER" id="PTHR36844:SF1">
    <property type="entry name" value="PROTEASE PRSW"/>
    <property type="match status" value="1"/>
</dbReference>
<name>A0A1B1TBT7_9ARCH</name>
<dbReference type="EMBL" id="KP211851">
    <property type="protein sequence ID" value="ANV79751.1"/>
    <property type="molecule type" value="Genomic_DNA"/>
</dbReference>
<reference evidence="2" key="1">
    <citation type="submission" date="2014-11" db="EMBL/GenBank/DDBJ databases">
        <authorList>
            <person name="Zhu J."/>
            <person name="Qi W."/>
            <person name="Song R."/>
        </authorList>
    </citation>
    <scope>NUCLEOTIDE SEQUENCE</scope>
</reference>
<keyword evidence="1" id="KW-1133">Transmembrane helix</keyword>
<evidence type="ECO:0000256" key="1">
    <source>
        <dbReference type="SAM" id="Phobius"/>
    </source>
</evidence>
<protein>
    <recommendedName>
        <fullName evidence="3">PrsW family intramembrane metalloprotease</fullName>
    </recommendedName>
</protein>
<feature type="transmembrane region" description="Helical" evidence="1">
    <location>
        <begin position="164"/>
        <end position="186"/>
    </location>
</feature>
<evidence type="ECO:0008006" key="3">
    <source>
        <dbReference type="Google" id="ProtNLM"/>
    </source>
</evidence>
<reference evidence="2" key="2">
    <citation type="journal article" date="2015" name="ISME J.">
        <title>A new class of marine Euryarchaeota group II from the Mediterranean deep chlorophyll maximum.</title>
        <authorList>
            <person name="Martin-Cuadrado A.B."/>
            <person name="Garcia-Heredia I."/>
            <person name="Molto A.G."/>
            <person name="Lopez-Ubeda R."/>
            <person name="Kimes N."/>
            <person name="Lopez-Garcia P."/>
            <person name="Moreira D."/>
            <person name="Rodriguez-Valera F."/>
        </authorList>
    </citation>
    <scope>NUCLEOTIDE SEQUENCE</scope>
</reference>
<dbReference type="PANTHER" id="PTHR36844">
    <property type="entry name" value="PROTEASE PRSW"/>
    <property type="match status" value="1"/>
</dbReference>
<feature type="transmembrane region" description="Helical" evidence="1">
    <location>
        <begin position="233"/>
        <end position="254"/>
    </location>
</feature>
<feature type="transmembrane region" description="Helical" evidence="1">
    <location>
        <begin position="122"/>
        <end position="144"/>
    </location>
</feature>
<feature type="transmembrane region" description="Helical" evidence="1">
    <location>
        <begin position="198"/>
        <end position="221"/>
    </location>
</feature>
<dbReference type="InterPro" id="IPR026898">
    <property type="entry name" value="PrsW"/>
</dbReference>
<feature type="transmembrane region" description="Helical" evidence="1">
    <location>
        <begin position="415"/>
        <end position="437"/>
    </location>
</feature>
<proteinExistence type="predicted"/>
<accession>A0A1B1TBT7</accession>
<feature type="transmembrane region" description="Helical" evidence="1">
    <location>
        <begin position="20"/>
        <end position="40"/>
    </location>
</feature>
<dbReference type="Pfam" id="PF13367">
    <property type="entry name" value="PrsW-protease"/>
    <property type="match status" value="1"/>
</dbReference>
<organism evidence="2">
    <name type="scientific">Candidatus Thalassarchaea marina</name>
    <dbReference type="NCBI Taxonomy" id="1680828"/>
    <lineage>
        <taxon>Archaea</taxon>
        <taxon>Methanobacteriati</taxon>
        <taxon>Thermoplasmatota</taxon>
        <taxon>Candidatus Poseidoniia</taxon>
        <taxon>Candidatus Poseidoniia incertae sedis</taxon>
    </lineage>
</organism>
<feature type="transmembrane region" description="Helical" evidence="1">
    <location>
        <begin position="94"/>
        <end position="116"/>
    </location>
</feature>
<feature type="transmembrane region" description="Helical" evidence="1">
    <location>
        <begin position="449"/>
        <end position="473"/>
    </location>
</feature>
<feature type="transmembrane region" description="Helical" evidence="1">
    <location>
        <begin position="274"/>
        <end position="292"/>
    </location>
</feature>
<dbReference type="AlphaFoldDB" id="A0A1B1TBT7"/>
<evidence type="ECO:0000313" key="2">
    <source>
        <dbReference type="EMBL" id="ANV79751.1"/>
    </source>
</evidence>